<keyword evidence="2" id="KW-1185">Reference proteome</keyword>
<comment type="caution">
    <text evidence="1">The sequence shown here is derived from an EMBL/GenBank/DDBJ whole genome shotgun (WGS) entry which is preliminary data.</text>
</comment>
<organism evidence="1 2">
    <name type="scientific">Candidatus Epulonipiscium fishelsonii</name>
    <dbReference type="NCBI Taxonomy" id="77094"/>
    <lineage>
        <taxon>Bacteria</taxon>
        <taxon>Bacillati</taxon>
        <taxon>Bacillota</taxon>
        <taxon>Clostridia</taxon>
        <taxon>Lachnospirales</taxon>
        <taxon>Lachnospiraceae</taxon>
        <taxon>Candidatus Epulonipiscium</taxon>
    </lineage>
</organism>
<evidence type="ECO:0000313" key="1">
    <source>
        <dbReference type="EMBL" id="ONI40283.1"/>
    </source>
</evidence>
<gene>
    <name evidence="1" type="ORF">AN640_08855</name>
</gene>
<dbReference type="EMBL" id="LJHD01000242">
    <property type="protein sequence ID" value="ONI40283.1"/>
    <property type="molecule type" value="Genomic_DNA"/>
</dbReference>
<reference evidence="1" key="1">
    <citation type="submission" date="2016-08" db="EMBL/GenBank/DDBJ databases">
        <authorList>
            <person name="Ngugi D.K."/>
            <person name="Miyake S."/>
            <person name="Stingl U."/>
        </authorList>
    </citation>
    <scope>NUCLEOTIDE SEQUENCE</scope>
    <source>
        <strain evidence="1">SCG-D08WGA-EpuloA1</strain>
    </source>
</reference>
<protein>
    <submittedName>
        <fullName evidence="1">DNA ligase (NAD(+)) LigA</fullName>
    </submittedName>
</protein>
<sequence>MTRLEELQELIEYHSDKYYNQDDPEISDFEYDELIKEFRALEGKRDKVGGTVKREFRKVEHDTPVISLSDAFSKDEVYDFVEKMQRELQEVEFIVERKIDGLSVVLRYYDGVLKEGITRGDGIVGESVYENLLEINSVPKEIPTKLPYLEVRGEVYISDANFQKINQKQEEMGKKLFANPRNCAAGTLRQLDPSIVKERNLDIYIFNLELVEGKQFATHTETLAWLASQNFLVTPEYKTCVTDDDVWDTIQSIGKSRWKLPYGIDGAVVKVNSLYDRERLGTTSKVPKWAIAYKYPPEEKQTIIEDIIVQVGRTGRLTPLAILKPIRLAGTTISRAVLHNQDFILNKDIQIGDTVLVRKAGDIIPEVISVIIEKRKENSIPYQLPDNCPICHYKTDKEASHAFCTNPQCPAKSIKGIIHFASKSAMNIGGLGTNSVEALVNNGYIKDIADIYNLYIYKDELIEKGIVGKQKNTEKLLKAIEKSKSNDIDKLICGLGIKNIGKQSAITLATYFKDVDELKNATYDQLINLPDFGEIITNEVIDYFKLPKTMKMIEELKDQGINMTSKIKNLKNDNRFYGKTFVLTGTLKHMRRERATEIIQSFGGKVSSDVSKNTDYVLAGENAGSKLTKAKELGINILSEENFEKLIV</sequence>
<accession>A0ACC8XCJ8</accession>
<evidence type="ECO:0000313" key="2">
    <source>
        <dbReference type="Proteomes" id="UP000188637"/>
    </source>
</evidence>
<name>A0ACC8XCJ8_9FIRM</name>
<proteinExistence type="predicted"/>
<dbReference type="Proteomes" id="UP000188637">
    <property type="component" value="Unassembled WGS sequence"/>
</dbReference>
<keyword evidence="1" id="KW-0436">Ligase</keyword>